<evidence type="ECO:0000313" key="1">
    <source>
        <dbReference type="EMBL" id="TXU31334.1"/>
    </source>
</evidence>
<organism evidence="1 2">
    <name type="scientific">Escherichia coli</name>
    <dbReference type="NCBI Taxonomy" id="562"/>
    <lineage>
        <taxon>Bacteria</taxon>
        <taxon>Pseudomonadati</taxon>
        <taxon>Pseudomonadota</taxon>
        <taxon>Gammaproteobacteria</taxon>
        <taxon>Enterobacterales</taxon>
        <taxon>Enterobacteriaceae</taxon>
        <taxon>Escherichia</taxon>
    </lineage>
</organism>
<name>A0A1V3CDP7_ECOLX</name>
<reference evidence="1 2" key="1">
    <citation type="submission" date="2018-09" db="EMBL/GenBank/DDBJ databases">
        <title>Persistent metagenomic signatures of early life antibiotic treatment in the infant gut microbiota and resistome.</title>
        <authorList>
            <person name="Gasparrini A.J."/>
        </authorList>
    </citation>
    <scope>NUCLEOTIDE SEQUENCE [LARGE SCALE GENOMIC DNA]</scope>
    <source>
        <strain evidence="1 2">T0181B.E-10</strain>
    </source>
</reference>
<dbReference type="AlphaFoldDB" id="A0A1V3CDP7"/>
<accession>A0A2A2XQD0</accession>
<dbReference type="Proteomes" id="UP000460654">
    <property type="component" value="Unassembled WGS sequence"/>
</dbReference>
<gene>
    <name evidence="1" type="ORF">D4N09_21890</name>
</gene>
<accession>A0A1V3CDP7</accession>
<sequence>MFSASITLLNGSPFHSPVTRKCIYHLHKTKPAVASSDKRNPRQCEDAVHCCYTLFCSQRKR</sequence>
<proteinExistence type="predicted"/>
<evidence type="ECO:0000313" key="2">
    <source>
        <dbReference type="Proteomes" id="UP000460654"/>
    </source>
</evidence>
<comment type="caution">
    <text evidence="1">The sequence shown here is derived from an EMBL/GenBank/DDBJ whole genome shotgun (WGS) entry which is preliminary data.</text>
</comment>
<dbReference type="EMBL" id="QYOH01000038">
    <property type="protein sequence ID" value="TXU31334.1"/>
    <property type="molecule type" value="Genomic_DNA"/>
</dbReference>
<protein>
    <submittedName>
        <fullName evidence="1">Uncharacterized protein</fullName>
    </submittedName>
</protein>